<sequence length="648" mass="73648">MYGSPISSAGENSNQGYKMDYCDGTGAMSNPMPVADSLSLASTPNPMNTAQSPGGTVVMGQVIDSNFVHRHNFSVEIYQAFKEDVDLLFSGGVPLQDQSHFISRILQNAESLIGALETEKQYLMSEVLCSWAVQQQKLSIATLWTQQMNYNLLNTIDTQFEYFGELLEQSLSGLGYLIEHYPRMGFEELYTRIRHIAHLFLFYSVIVSRQPPAVVVKCGEAENHRRSRFWFNTEIRVLGGRAFGIHQGAESLQVQCFLITDETAKKLRTNAYYEVRESEQFVIEPSVSHFKTVGTDAQFQSGSGISGGFVAKFDDMRVSKKEQLRREEVWKKRYHLCYNIRLSATKHGIELIGKKVSLPFAILVGPKWDVEAKLFLERSFADFIRRPDSEPPQAVALTDMADALEMKFQAILETPQKSTDQIPLIQPRAFTYQSKQHLISRLKPDAQGNILVENFLKMPAAEEYCLKRGVTASTSSAAASAAASPAVNADATDKGEWKLVPFFEWFFKLAELVNKNFVQMWNEGLIFGFCGKDEAEQLLSECHRPTLLIRFSDIEFGKIKISVKDHYNVIRHHWYDHQDLAARNLIEELANNSKYRDVECIYPNTSLEMVIGARDKHPAMERLRKPRNLQPSPIYFNNQEPAMRMNSF</sequence>
<keyword evidence="6" id="KW-0804">Transcription</keyword>
<feature type="domain" description="SH2" evidence="9">
    <location>
        <begin position="521"/>
        <end position="627"/>
    </location>
</feature>
<dbReference type="Gene3D" id="1.10.238.10">
    <property type="entry name" value="EF-hand"/>
    <property type="match status" value="1"/>
</dbReference>
<dbReference type="GO" id="GO:0003677">
    <property type="term" value="F:DNA binding"/>
    <property type="evidence" value="ECO:0007669"/>
    <property type="project" value="UniProtKB-KW"/>
</dbReference>
<protein>
    <submittedName>
        <fullName evidence="10">STAT protein, DNA binding domain-containing protein</fullName>
    </submittedName>
</protein>
<dbReference type="Gene3D" id="2.60.40.630">
    <property type="entry name" value="STAT transcription factor, DNA-binding domain"/>
    <property type="match status" value="1"/>
</dbReference>
<organism evidence="10 11">
    <name type="scientific">Ditylenchus destructor</name>
    <dbReference type="NCBI Taxonomy" id="166010"/>
    <lineage>
        <taxon>Eukaryota</taxon>
        <taxon>Metazoa</taxon>
        <taxon>Ecdysozoa</taxon>
        <taxon>Nematoda</taxon>
        <taxon>Chromadorea</taxon>
        <taxon>Rhabditida</taxon>
        <taxon>Tylenchina</taxon>
        <taxon>Tylenchomorpha</taxon>
        <taxon>Sphaerularioidea</taxon>
        <taxon>Anguinidae</taxon>
        <taxon>Anguininae</taxon>
        <taxon>Ditylenchus</taxon>
    </lineage>
</organism>
<evidence type="ECO:0000313" key="11">
    <source>
        <dbReference type="Proteomes" id="UP001201812"/>
    </source>
</evidence>
<keyword evidence="7" id="KW-0539">Nucleus</keyword>
<dbReference type="InterPro" id="IPR001217">
    <property type="entry name" value="STAT"/>
</dbReference>
<dbReference type="AlphaFoldDB" id="A0AAD4N5Q9"/>
<reference evidence="10" key="1">
    <citation type="submission" date="2022-01" db="EMBL/GenBank/DDBJ databases">
        <title>Genome Sequence Resource for Two Populations of Ditylenchus destructor, the Migratory Endoparasitic Phytonematode.</title>
        <authorList>
            <person name="Zhang H."/>
            <person name="Lin R."/>
            <person name="Xie B."/>
        </authorList>
    </citation>
    <scope>NUCLEOTIDE SEQUENCE</scope>
    <source>
        <strain evidence="10">BazhouSP</strain>
    </source>
</reference>
<dbReference type="InterPro" id="IPR036860">
    <property type="entry name" value="SH2_dom_sf"/>
</dbReference>
<accession>A0AAD4N5Q9</accession>
<dbReference type="InterPro" id="IPR057515">
    <property type="entry name" value="STATB_N"/>
</dbReference>
<dbReference type="Gene3D" id="3.30.505.10">
    <property type="entry name" value="SH2 domain"/>
    <property type="match status" value="1"/>
</dbReference>
<evidence type="ECO:0000313" key="10">
    <source>
        <dbReference type="EMBL" id="KAI1712235.1"/>
    </source>
</evidence>
<keyword evidence="4" id="KW-0238">DNA-binding</keyword>
<name>A0AAD4N5Q9_9BILA</name>
<evidence type="ECO:0000256" key="6">
    <source>
        <dbReference type="ARBA" id="ARBA00023163"/>
    </source>
</evidence>
<keyword evidence="11" id="KW-1185">Reference proteome</keyword>
<dbReference type="GO" id="GO:0005634">
    <property type="term" value="C:nucleus"/>
    <property type="evidence" value="ECO:0007669"/>
    <property type="project" value="UniProtKB-SubCell"/>
</dbReference>
<evidence type="ECO:0000256" key="4">
    <source>
        <dbReference type="ARBA" id="ARBA00023125"/>
    </source>
</evidence>
<evidence type="ECO:0000256" key="5">
    <source>
        <dbReference type="ARBA" id="ARBA00023159"/>
    </source>
</evidence>
<evidence type="ECO:0000256" key="2">
    <source>
        <dbReference type="ARBA" id="ARBA00022999"/>
    </source>
</evidence>
<keyword evidence="2 8" id="KW-0727">SH2 domain</keyword>
<dbReference type="CDD" id="cd09919">
    <property type="entry name" value="SH2_STAT_family"/>
    <property type="match status" value="1"/>
</dbReference>
<evidence type="ECO:0000256" key="8">
    <source>
        <dbReference type="PROSITE-ProRule" id="PRU00191"/>
    </source>
</evidence>
<evidence type="ECO:0000256" key="7">
    <source>
        <dbReference type="ARBA" id="ARBA00023242"/>
    </source>
</evidence>
<evidence type="ECO:0000256" key="3">
    <source>
        <dbReference type="ARBA" id="ARBA00023015"/>
    </source>
</evidence>
<dbReference type="GO" id="GO:0003700">
    <property type="term" value="F:DNA-binding transcription factor activity"/>
    <property type="evidence" value="ECO:0007669"/>
    <property type="project" value="InterPro"/>
</dbReference>
<evidence type="ECO:0000259" key="9">
    <source>
        <dbReference type="PROSITE" id="PS50001"/>
    </source>
</evidence>
<keyword evidence="3" id="KW-0805">Transcription regulation</keyword>
<dbReference type="Pfam" id="PF24629">
    <property type="entry name" value="STATB_N"/>
    <property type="match status" value="1"/>
</dbReference>
<dbReference type="EMBL" id="JAKKPZ010000019">
    <property type="protein sequence ID" value="KAI1712235.1"/>
    <property type="molecule type" value="Genomic_DNA"/>
</dbReference>
<dbReference type="PANTHER" id="PTHR11801">
    <property type="entry name" value="SIGNAL TRANSDUCER AND ACTIVATOR OF TRANSCRIPTION"/>
    <property type="match status" value="1"/>
</dbReference>
<gene>
    <name evidence="10" type="ORF">DdX_09785</name>
</gene>
<dbReference type="PROSITE" id="PS50001">
    <property type="entry name" value="SH2"/>
    <property type="match status" value="1"/>
</dbReference>
<evidence type="ECO:0000256" key="1">
    <source>
        <dbReference type="ARBA" id="ARBA00004123"/>
    </source>
</evidence>
<dbReference type="Proteomes" id="UP001201812">
    <property type="component" value="Unassembled WGS sequence"/>
</dbReference>
<comment type="subcellular location">
    <subcellularLocation>
        <location evidence="1">Nucleus</location>
    </subcellularLocation>
</comment>
<dbReference type="SUPFAM" id="SSF55550">
    <property type="entry name" value="SH2 domain"/>
    <property type="match status" value="1"/>
</dbReference>
<dbReference type="InterPro" id="IPR000980">
    <property type="entry name" value="SH2"/>
</dbReference>
<dbReference type="InterPro" id="IPR012345">
    <property type="entry name" value="STAT_TF_DNA-bd_N"/>
</dbReference>
<keyword evidence="5" id="KW-0010">Activator</keyword>
<comment type="caution">
    <text evidence="10">The sequence shown here is derived from an EMBL/GenBank/DDBJ whole genome shotgun (WGS) entry which is preliminary data.</text>
</comment>
<proteinExistence type="predicted"/>
<dbReference type="GO" id="GO:0007165">
    <property type="term" value="P:signal transduction"/>
    <property type="evidence" value="ECO:0007669"/>
    <property type="project" value="InterPro"/>
</dbReference>